<accession>A0A6J7X6L5</accession>
<evidence type="ECO:0008006" key="2">
    <source>
        <dbReference type="Google" id="ProtNLM"/>
    </source>
</evidence>
<reference evidence="1" key="1">
    <citation type="submission" date="2020-05" db="EMBL/GenBank/DDBJ databases">
        <authorList>
            <person name="Chiriac C."/>
            <person name="Salcher M."/>
            <person name="Ghai R."/>
            <person name="Kavagutti S V."/>
        </authorList>
    </citation>
    <scope>NUCLEOTIDE SEQUENCE</scope>
</reference>
<sequence length="155" mass="17210">MVADIDMLGPLPKSLIDFSSLPKNSFNSVFYGYNLKQVLDDILLCTFVDETEDGTSIIRNGLHVPVNTDTKAWRIGEVILAGPNVKYAKVGDFVCFPNNLGVPVSNLDIENYGTLKKGIFLNEQRIFGICSTRTNDNESVAAHIKKSSAKQRRRD</sequence>
<proteinExistence type="predicted"/>
<evidence type="ECO:0000313" key="1">
    <source>
        <dbReference type="EMBL" id="CAB5226444.1"/>
    </source>
</evidence>
<gene>
    <name evidence="1" type="ORF">UFOVP760_219</name>
</gene>
<dbReference type="EMBL" id="LR798360">
    <property type="protein sequence ID" value="CAB5226444.1"/>
    <property type="molecule type" value="Genomic_DNA"/>
</dbReference>
<protein>
    <recommendedName>
        <fullName evidence="2">GroES chaperonin family</fullName>
    </recommendedName>
</protein>
<name>A0A6J7X6L5_9CAUD</name>
<organism evidence="1">
    <name type="scientific">uncultured Caudovirales phage</name>
    <dbReference type="NCBI Taxonomy" id="2100421"/>
    <lineage>
        <taxon>Viruses</taxon>
        <taxon>Duplodnaviria</taxon>
        <taxon>Heunggongvirae</taxon>
        <taxon>Uroviricota</taxon>
        <taxon>Caudoviricetes</taxon>
        <taxon>Peduoviridae</taxon>
        <taxon>Maltschvirus</taxon>
        <taxon>Maltschvirus maltsch</taxon>
    </lineage>
</organism>